<evidence type="ECO:0000256" key="1">
    <source>
        <dbReference type="SAM" id="SignalP"/>
    </source>
</evidence>
<keyword evidence="3" id="KW-1185">Reference proteome</keyword>
<evidence type="ECO:0000313" key="2">
    <source>
        <dbReference type="EMBL" id="SFA43374.1"/>
    </source>
</evidence>
<name>A0A1I0SV32_9SPHI</name>
<protein>
    <submittedName>
        <fullName evidence="2">Uncharacterized protein</fullName>
    </submittedName>
</protein>
<dbReference type="STRING" id="332999.SAMN04488511_103331"/>
<dbReference type="Proteomes" id="UP000198836">
    <property type="component" value="Unassembled WGS sequence"/>
</dbReference>
<gene>
    <name evidence="2" type="ORF">SAMN04488511_103331</name>
</gene>
<accession>A0A1I0SV32</accession>
<dbReference type="AlphaFoldDB" id="A0A1I0SV32"/>
<keyword evidence="1" id="KW-0732">Signal</keyword>
<sequence>MRNITGLMLLLISAQLFAQSNNPQIPKTGINTNAFVPKGWKIIYRAKGDLNKDHLPDEAIIIQNTNPENIIKNEGMGIDKLNLNPRMLLVLFKTSGNYSLQSKNAIFIPTENNEENTCLADPLEETGAINIKNGTLTLSYQYWLSCGSYWVNNADYTFRFQNQKMELIGFDAESYSRSSGEQTTTSVNFSTRKKSETSGGNMFSDKTNKPKTVWKKFNWGRLLTLDKMTEELAQKLAEI</sequence>
<dbReference type="OrthoDB" id="86940at2"/>
<organism evidence="2 3">
    <name type="scientific">Pedobacter suwonensis</name>
    <dbReference type="NCBI Taxonomy" id="332999"/>
    <lineage>
        <taxon>Bacteria</taxon>
        <taxon>Pseudomonadati</taxon>
        <taxon>Bacteroidota</taxon>
        <taxon>Sphingobacteriia</taxon>
        <taxon>Sphingobacteriales</taxon>
        <taxon>Sphingobacteriaceae</taxon>
        <taxon>Pedobacter</taxon>
    </lineage>
</organism>
<proteinExistence type="predicted"/>
<dbReference type="RefSeq" id="WP_090981282.1">
    <property type="nucleotide sequence ID" value="NZ_FOJM01000003.1"/>
</dbReference>
<dbReference type="EMBL" id="FOJM01000003">
    <property type="protein sequence ID" value="SFA43374.1"/>
    <property type="molecule type" value="Genomic_DNA"/>
</dbReference>
<evidence type="ECO:0000313" key="3">
    <source>
        <dbReference type="Proteomes" id="UP000198836"/>
    </source>
</evidence>
<reference evidence="3" key="1">
    <citation type="submission" date="2016-10" db="EMBL/GenBank/DDBJ databases">
        <authorList>
            <person name="Varghese N."/>
            <person name="Submissions S."/>
        </authorList>
    </citation>
    <scope>NUCLEOTIDE SEQUENCE [LARGE SCALE GENOMIC DNA]</scope>
    <source>
        <strain evidence="3">DSM 18130</strain>
    </source>
</reference>
<feature type="signal peptide" evidence="1">
    <location>
        <begin position="1"/>
        <end position="18"/>
    </location>
</feature>
<feature type="chain" id="PRO_5011537606" evidence="1">
    <location>
        <begin position="19"/>
        <end position="239"/>
    </location>
</feature>